<dbReference type="Proteomes" id="UP000516370">
    <property type="component" value="Chromosome"/>
</dbReference>
<dbReference type="GO" id="GO:0055052">
    <property type="term" value="C:ATP-binding cassette (ABC) transporter complex, substrate-binding subunit-containing"/>
    <property type="evidence" value="ECO:0007669"/>
    <property type="project" value="TreeGrafter"/>
</dbReference>
<reference evidence="5 6" key="1">
    <citation type="submission" date="2020-09" db="EMBL/GenBank/DDBJ databases">
        <title>Complete genome sequence of an Arctic sea ice bacterium Marinomonas arctica BSI20414.</title>
        <authorList>
            <person name="Liao L."/>
            <person name="Chen B."/>
        </authorList>
    </citation>
    <scope>NUCLEOTIDE SEQUENCE [LARGE SCALE GENOMIC DNA]</scope>
    <source>
        <strain evidence="5 6">BSI20414</strain>
    </source>
</reference>
<dbReference type="Gene3D" id="3.40.190.10">
    <property type="entry name" value="Periplasmic binding protein-like II"/>
    <property type="match status" value="1"/>
</dbReference>
<feature type="chain" id="PRO_5028886724" evidence="4">
    <location>
        <begin position="23"/>
        <end position="434"/>
    </location>
</feature>
<dbReference type="SUPFAM" id="SSF53850">
    <property type="entry name" value="Periplasmic binding protein-like II"/>
    <property type="match status" value="1"/>
</dbReference>
<organism evidence="5 6">
    <name type="scientific">Marinomonas arctica</name>
    <dbReference type="NCBI Taxonomy" id="383750"/>
    <lineage>
        <taxon>Bacteria</taxon>
        <taxon>Pseudomonadati</taxon>
        <taxon>Pseudomonadota</taxon>
        <taxon>Gammaproteobacteria</taxon>
        <taxon>Oceanospirillales</taxon>
        <taxon>Oceanospirillaceae</taxon>
        <taxon>Marinomonas</taxon>
    </lineage>
</organism>
<evidence type="ECO:0000313" key="5">
    <source>
        <dbReference type="EMBL" id="QNT06676.1"/>
    </source>
</evidence>
<evidence type="ECO:0000256" key="3">
    <source>
        <dbReference type="ARBA" id="ARBA00022729"/>
    </source>
</evidence>
<dbReference type="GO" id="GO:1901982">
    <property type="term" value="F:maltose binding"/>
    <property type="evidence" value="ECO:0007669"/>
    <property type="project" value="TreeGrafter"/>
</dbReference>
<dbReference type="OrthoDB" id="5580590at2"/>
<dbReference type="CDD" id="cd13585">
    <property type="entry name" value="PBP2_TMBP_like"/>
    <property type="match status" value="1"/>
</dbReference>
<dbReference type="RefSeq" id="WP_111607109.1">
    <property type="nucleotide sequence ID" value="NZ_BMLJ01000004.1"/>
</dbReference>
<dbReference type="GO" id="GO:0042956">
    <property type="term" value="P:maltodextrin transmembrane transport"/>
    <property type="evidence" value="ECO:0007669"/>
    <property type="project" value="TreeGrafter"/>
</dbReference>
<evidence type="ECO:0000313" key="6">
    <source>
        <dbReference type="Proteomes" id="UP000516370"/>
    </source>
</evidence>
<evidence type="ECO:0000256" key="1">
    <source>
        <dbReference type="ARBA" id="ARBA00008520"/>
    </source>
</evidence>
<dbReference type="InterPro" id="IPR006059">
    <property type="entry name" value="SBP"/>
</dbReference>
<sequence length="434" mass="47865">MKIQRLTFTSLAIAVSASAAHAVEIKYVLWDSNQLPAYQQCATDFSAKHPNISVKITQSGWDDYWTALSTGFVSGTAPDVFTDHLAKYPEFVKNNQLVDLSSYIERDKLDPSIYTDGLYEVWGKDGKQFGLPKDWDTIAMIVNMDMAEKAGVTLDELNFMTWNPQDGGSFEQIVRKLTLDKNGNNATSDKFDPNNVAVYGYQNPGAGGMLGQTEWSHFAASNGFKFQDKPWGSQFYYDDKSLADTLDYITGLAKQGLSADFKNTQSLGSDSMFIAGKAAIIPQGSWMITYFDNNVKSKYHWVPLPKGPSGKRATMFNGLADSIWSGSQHKEEAWQWVKYLGSADCQSVVASKGVVFPAIKGMAEKAVGAQMQRNIDSSAFLTMSQSETYLPPIAKNGARIDSTMESAIQSILLGKESAQEALSDANKKVLRYSK</sequence>
<name>A0A7H1J860_9GAMM</name>
<dbReference type="AlphaFoldDB" id="A0A7H1J860"/>
<evidence type="ECO:0000256" key="4">
    <source>
        <dbReference type="SAM" id="SignalP"/>
    </source>
</evidence>
<proteinExistence type="inferred from homology"/>
<evidence type="ECO:0000256" key="2">
    <source>
        <dbReference type="ARBA" id="ARBA00022448"/>
    </source>
</evidence>
<gene>
    <name evidence="5" type="ORF">IBG28_03200</name>
</gene>
<feature type="signal peptide" evidence="4">
    <location>
        <begin position="1"/>
        <end position="22"/>
    </location>
</feature>
<keyword evidence="3 4" id="KW-0732">Signal</keyword>
<comment type="similarity">
    <text evidence="1">Belongs to the bacterial solute-binding protein 1 family.</text>
</comment>
<protein>
    <submittedName>
        <fullName evidence="5">Sugar ABC transporter substrate-binding protein</fullName>
    </submittedName>
</protein>
<dbReference type="PANTHER" id="PTHR30061">
    <property type="entry name" value="MALTOSE-BINDING PERIPLASMIC PROTEIN"/>
    <property type="match status" value="1"/>
</dbReference>
<keyword evidence="2" id="KW-0813">Transport</keyword>
<dbReference type="EMBL" id="CP061081">
    <property type="protein sequence ID" value="QNT06676.1"/>
    <property type="molecule type" value="Genomic_DNA"/>
</dbReference>
<dbReference type="KEGG" id="mard:IBG28_03200"/>
<keyword evidence="6" id="KW-1185">Reference proteome</keyword>
<dbReference type="Pfam" id="PF01547">
    <property type="entry name" value="SBP_bac_1"/>
    <property type="match status" value="1"/>
</dbReference>
<dbReference type="PANTHER" id="PTHR30061:SF50">
    <property type="entry name" value="MALTOSE_MALTODEXTRIN-BINDING PERIPLASMIC PROTEIN"/>
    <property type="match status" value="1"/>
</dbReference>
<dbReference type="GO" id="GO:0015768">
    <property type="term" value="P:maltose transport"/>
    <property type="evidence" value="ECO:0007669"/>
    <property type="project" value="TreeGrafter"/>
</dbReference>
<accession>A0A7H1J860</accession>